<dbReference type="EMBL" id="JBEQCT010000001">
    <property type="protein sequence ID" value="MFM2483694.1"/>
    <property type="molecule type" value="Genomic_DNA"/>
</dbReference>
<comment type="function">
    <text evidence="6">Acts as a ribosome collision sensor. Detects stalled/collided disomes (pairs of ribosomes where the leading ribosome is stalled and a second ribosome has collided with it) and endonucleolytically cleaves mRNA at the 5' boundary of the stalled ribosome. Stalled/collided disomes form a new interface (primarily via the 30S subunits) that binds SmrB. Cleaved mRNA becomes available for tmRNA ligation, leading to ribosomal subunit dissociation and rescue of stalled ribosomes.</text>
</comment>
<dbReference type="Gene3D" id="3.30.1370.110">
    <property type="match status" value="1"/>
</dbReference>
<dbReference type="InterPro" id="IPR036063">
    <property type="entry name" value="Smr_dom_sf"/>
</dbReference>
<name>A0ABW9G1X5_9GAMM</name>
<keyword evidence="2 6" id="KW-0699">rRNA-binding</keyword>
<dbReference type="SUPFAM" id="SSF160443">
    <property type="entry name" value="SMR domain-like"/>
    <property type="match status" value="1"/>
</dbReference>
<evidence type="ECO:0000256" key="3">
    <source>
        <dbReference type="ARBA" id="ARBA00022759"/>
    </source>
</evidence>
<dbReference type="SMART" id="SM00463">
    <property type="entry name" value="SMR"/>
    <property type="match status" value="1"/>
</dbReference>
<dbReference type="PROSITE" id="PS50828">
    <property type="entry name" value="SMR"/>
    <property type="match status" value="1"/>
</dbReference>
<protein>
    <recommendedName>
        <fullName evidence="6">Ribosome rescue factor SmrB</fullName>
        <ecNumber evidence="6">3.1.-.-</ecNumber>
    </recommendedName>
</protein>
<evidence type="ECO:0000256" key="5">
    <source>
        <dbReference type="ARBA" id="ARBA00022884"/>
    </source>
</evidence>
<keyword evidence="1 6" id="KW-0540">Nuclease</keyword>
<comment type="subunit">
    <text evidence="6">Associates with collided ribosomes, but not with correctly translating polysomes.</text>
</comment>
<dbReference type="InterPro" id="IPR002625">
    <property type="entry name" value="Smr_dom"/>
</dbReference>
<evidence type="ECO:0000313" key="10">
    <source>
        <dbReference type="Proteomes" id="UP001629953"/>
    </source>
</evidence>
<dbReference type="InterPro" id="IPR022990">
    <property type="entry name" value="SmrB-like"/>
</dbReference>
<evidence type="ECO:0000256" key="7">
    <source>
        <dbReference type="SAM" id="MobiDB-lite"/>
    </source>
</evidence>
<reference evidence="9 10" key="1">
    <citation type="journal article" date="2013" name="Int. J. Syst. Evol. Microbiol.">
        <title>Celerinatantimonas yamalensis sp. nov., a cold-adapted diazotrophic bacterium from a cold permafrost brine.</title>
        <authorList>
            <person name="Shcherbakova V."/>
            <person name="Chuvilskaya N."/>
            <person name="Rivkina E."/>
            <person name="Demidov N."/>
            <person name="Uchaeva V."/>
            <person name="Suetin S."/>
            <person name="Suzina N."/>
            <person name="Gilichinsky D."/>
        </authorList>
    </citation>
    <scope>NUCLEOTIDE SEQUENCE [LARGE SCALE GENOMIC DNA]</scope>
    <source>
        <strain evidence="9 10">C7</strain>
    </source>
</reference>
<evidence type="ECO:0000256" key="6">
    <source>
        <dbReference type="HAMAP-Rule" id="MF_01042"/>
    </source>
</evidence>
<organism evidence="9 10">
    <name type="scientific">Celerinatantimonas yamalensis</name>
    <dbReference type="NCBI Taxonomy" id="559956"/>
    <lineage>
        <taxon>Bacteria</taxon>
        <taxon>Pseudomonadati</taxon>
        <taxon>Pseudomonadota</taxon>
        <taxon>Gammaproteobacteria</taxon>
        <taxon>Celerinatantimonadaceae</taxon>
        <taxon>Celerinatantimonas</taxon>
    </lineage>
</organism>
<keyword evidence="4 6" id="KW-0378">Hydrolase</keyword>
<dbReference type="PANTHER" id="PTHR35562:SF1">
    <property type="entry name" value="UPF0115 PROTEIN YFCN"/>
    <property type="match status" value="1"/>
</dbReference>
<dbReference type="GO" id="GO:0004519">
    <property type="term" value="F:endonuclease activity"/>
    <property type="evidence" value="ECO:0007669"/>
    <property type="project" value="UniProtKB-KW"/>
</dbReference>
<sequence length="176" mass="20134">MPKKTVANADSTLFQEAMNGVRPLEQDKIRPEPPRIKQKRPNIGQLNQQISQQSYYFSDEYSPLLPEEGPMRWLAETTEPNELKKLRRGQYAPEIFLDLHGLTQQQAKQELAAMLHACLKYRLNIASVMHGHGQNILKQRVPQWLAQHPDVAAFHQAPLEWGGNSALLILVQLPRN</sequence>
<keyword evidence="3 6" id="KW-0255">Endonuclease</keyword>
<dbReference type="Pfam" id="PF01713">
    <property type="entry name" value="Smr"/>
    <property type="match status" value="1"/>
</dbReference>
<keyword evidence="10" id="KW-1185">Reference proteome</keyword>
<keyword evidence="5 6" id="KW-0694">RNA-binding</keyword>
<dbReference type="HAMAP" id="MF_01042">
    <property type="entry name" value="SmrB"/>
    <property type="match status" value="1"/>
</dbReference>
<gene>
    <name evidence="6 9" type="primary">smrB</name>
    <name evidence="9" type="ORF">ABUE30_01175</name>
</gene>
<evidence type="ECO:0000313" key="9">
    <source>
        <dbReference type="EMBL" id="MFM2483694.1"/>
    </source>
</evidence>
<comment type="similarity">
    <text evidence="6">Belongs to the SmrB family.</text>
</comment>
<evidence type="ECO:0000256" key="1">
    <source>
        <dbReference type="ARBA" id="ARBA00022722"/>
    </source>
</evidence>
<proteinExistence type="inferred from homology"/>
<comment type="caution">
    <text evidence="9">The sequence shown here is derived from an EMBL/GenBank/DDBJ whole genome shotgun (WGS) entry which is preliminary data.</text>
</comment>
<evidence type="ECO:0000256" key="2">
    <source>
        <dbReference type="ARBA" id="ARBA00022730"/>
    </source>
</evidence>
<dbReference type="EC" id="3.1.-.-" evidence="6"/>
<accession>A0ABW9G1X5</accession>
<dbReference type="PANTHER" id="PTHR35562">
    <property type="entry name" value="DNA ENDONUCLEASE SMRA-RELATED"/>
    <property type="match status" value="1"/>
</dbReference>
<dbReference type="NCBIfam" id="NF003432">
    <property type="entry name" value="PRK04946.1"/>
    <property type="match status" value="1"/>
</dbReference>
<dbReference type="Proteomes" id="UP001629953">
    <property type="component" value="Unassembled WGS sequence"/>
</dbReference>
<feature type="domain" description="Smr" evidence="8">
    <location>
        <begin position="97"/>
        <end position="172"/>
    </location>
</feature>
<evidence type="ECO:0000259" key="8">
    <source>
        <dbReference type="PROSITE" id="PS50828"/>
    </source>
</evidence>
<feature type="region of interest" description="Disordered" evidence="7">
    <location>
        <begin position="20"/>
        <end position="39"/>
    </location>
</feature>
<dbReference type="RefSeq" id="WP_408621856.1">
    <property type="nucleotide sequence ID" value="NZ_JBEQCT010000001.1"/>
</dbReference>
<feature type="compositionally biased region" description="Basic and acidic residues" evidence="7">
    <location>
        <begin position="24"/>
        <end position="35"/>
    </location>
</feature>
<evidence type="ECO:0000256" key="4">
    <source>
        <dbReference type="ARBA" id="ARBA00022801"/>
    </source>
</evidence>